<dbReference type="Proteomes" id="UP001299220">
    <property type="component" value="Unassembled WGS sequence"/>
</dbReference>
<dbReference type="InterPro" id="IPR008928">
    <property type="entry name" value="6-hairpin_glycosidase_sf"/>
</dbReference>
<evidence type="ECO:0000259" key="4">
    <source>
        <dbReference type="Pfam" id="PF22422"/>
    </source>
</evidence>
<reference evidence="5 6" key="1">
    <citation type="submission" date="2020-12" db="EMBL/GenBank/DDBJ databases">
        <title>Whole genome sequences of gut porcine anaerobes.</title>
        <authorList>
            <person name="Kubasova T."/>
            <person name="Jahodarova E."/>
            <person name="Rychlik I."/>
        </authorList>
    </citation>
    <scope>NUCLEOTIDE SEQUENCE [LARGE SCALE GENOMIC DNA]</scope>
    <source>
        <strain evidence="5 6">An867</strain>
    </source>
</reference>
<organism evidence="5 6">
    <name type="scientific">Anaeromassilibacillus senegalensis</name>
    <dbReference type="NCBI Taxonomy" id="1673717"/>
    <lineage>
        <taxon>Bacteria</taxon>
        <taxon>Bacillati</taxon>
        <taxon>Bacillota</taxon>
        <taxon>Clostridia</taxon>
        <taxon>Eubacteriales</taxon>
        <taxon>Acutalibacteraceae</taxon>
        <taxon>Anaeromassilibacillus</taxon>
    </lineage>
</organism>
<evidence type="ECO:0000256" key="2">
    <source>
        <dbReference type="ARBA" id="ARBA00022801"/>
    </source>
</evidence>
<dbReference type="PANTHER" id="PTHR10412:SF11">
    <property type="entry name" value="MANNOSYL-OLIGOSACCHARIDE GLUCOSIDASE"/>
    <property type="match status" value="1"/>
</dbReference>
<dbReference type="Gene3D" id="1.50.10.10">
    <property type="match status" value="1"/>
</dbReference>
<comment type="caution">
    <text evidence="5">The sequence shown here is derived from an EMBL/GenBank/DDBJ whole genome shotgun (WGS) entry which is preliminary data.</text>
</comment>
<keyword evidence="6" id="KW-1185">Reference proteome</keyword>
<gene>
    <name evidence="5" type="ORF">JQM67_01275</name>
</gene>
<feature type="domain" description="Mannosylglycerate hydrolase MGH1-like glycoside hydrolase" evidence="4">
    <location>
        <begin position="53"/>
        <end position="369"/>
    </location>
</feature>
<dbReference type="InterPro" id="IPR012341">
    <property type="entry name" value="6hp_glycosidase-like_sf"/>
</dbReference>
<keyword evidence="3" id="KW-0326">Glycosidase</keyword>
<accession>A0ABS9CMT4</accession>
<evidence type="ECO:0000256" key="3">
    <source>
        <dbReference type="ARBA" id="ARBA00023295"/>
    </source>
</evidence>
<proteinExistence type="inferred from homology"/>
<dbReference type="SUPFAM" id="SSF48208">
    <property type="entry name" value="Six-hairpin glycosidases"/>
    <property type="match status" value="1"/>
</dbReference>
<dbReference type="RefSeq" id="WP_235322181.1">
    <property type="nucleotide sequence ID" value="NZ_JAFBIT010000001.1"/>
</dbReference>
<dbReference type="Pfam" id="PF22422">
    <property type="entry name" value="MGH1-like_GH"/>
    <property type="match status" value="1"/>
</dbReference>
<dbReference type="PANTHER" id="PTHR10412">
    <property type="entry name" value="MANNOSYL-OLIGOSACCHARIDE GLUCOSIDASE"/>
    <property type="match status" value="1"/>
</dbReference>
<keyword evidence="2" id="KW-0378">Hydrolase</keyword>
<protein>
    <recommendedName>
        <fullName evidence="4">Mannosylglycerate hydrolase MGH1-like glycoside hydrolase domain-containing protein</fullName>
    </recommendedName>
</protein>
<evidence type="ECO:0000313" key="6">
    <source>
        <dbReference type="Proteomes" id="UP001299220"/>
    </source>
</evidence>
<evidence type="ECO:0000256" key="1">
    <source>
        <dbReference type="ARBA" id="ARBA00010833"/>
    </source>
</evidence>
<evidence type="ECO:0000313" key="5">
    <source>
        <dbReference type="EMBL" id="MCF2651244.1"/>
    </source>
</evidence>
<dbReference type="InterPro" id="IPR004888">
    <property type="entry name" value="Glycoside_hydrolase_63"/>
</dbReference>
<name>A0ABS9CMT4_9FIRM</name>
<dbReference type="InterPro" id="IPR054491">
    <property type="entry name" value="MGH1-like_GH"/>
</dbReference>
<sequence length="402" mass="46970">MTILDLLPENRHEKCTPERLEKRLSELVSDIRDKGVRYHNGRLVVTGYAYHELYDWDMYFENLFLSYLGKADFCRNNVEMFLDEQHESGFIARTMGLCYPKPRHHFKPFLAQAALLGCRKEQDFRWLDGKYYEKLKKYLEYWFWHCDSDKNGLCFWDGSDHSGMDNQALRLGYDGVMEFEGVDLNVYLVRELRAMAQIAEELQKPADAASFEAHAARLAALIDEVFWDEETGFYYDRSEKTGKLNRVKCISGLLPLWLGTIPSERAERLVREHLLNPEEFWLPYPVATWAKNEKGYYQERRGGECTWMGATWIPTNYMVMHGLLLHGYKSEAQALADKTFEMVLLESTTREYYNGETGVGQGMCPFWGWSSLGYVMSMEARTGYDPTDPMRRTFHTLDGLVF</sequence>
<dbReference type="EMBL" id="JAFBIT010000001">
    <property type="protein sequence ID" value="MCF2651244.1"/>
    <property type="molecule type" value="Genomic_DNA"/>
</dbReference>
<comment type="similarity">
    <text evidence="1">Belongs to the glycosyl hydrolase 63 family.</text>
</comment>